<comment type="function">
    <text evidence="9">Core subunit of the mitochondrial membrane respiratory chain NADH dehydrogenase (Complex I) which catalyzes electron transfer from NADH through the respiratory chain, using ubiquinone as an electron acceptor. Essential for the catalytic activity of complex I.</text>
</comment>
<comment type="catalytic activity">
    <reaction evidence="8 9">
        <text>a ubiquinone + NADH + 5 H(+)(in) = a ubiquinol + NAD(+) + 4 H(+)(out)</text>
        <dbReference type="Rhea" id="RHEA:29091"/>
        <dbReference type="Rhea" id="RHEA-COMP:9565"/>
        <dbReference type="Rhea" id="RHEA-COMP:9566"/>
        <dbReference type="ChEBI" id="CHEBI:15378"/>
        <dbReference type="ChEBI" id="CHEBI:16389"/>
        <dbReference type="ChEBI" id="CHEBI:17976"/>
        <dbReference type="ChEBI" id="CHEBI:57540"/>
        <dbReference type="ChEBI" id="CHEBI:57945"/>
        <dbReference type="EC" id="7.1.1.2"/>
    </reaction>
</comment>
<evidence type="ECO:0000256" key="9">
    <source>
        <dbReference type="RuleBase" id="RU003640"/>
    </source>
</evidence>
<dbReference type="AlphaFoldDB" id="A0A5B9RFK8"/>
<feature type="transmembrane region" description="Helical" evidence="9">
    <location>
        <begin position="6"/>
        <end position="25"/>
    </location>
</feature>
<accession>A0A5B9RFK8</accession>
<dbReference type="CTD" id="4537"/>
<dbReference type="Gene3D" id="1.20.58.1610">
    <property type="entry name" value="NADH:ubiquinone/plastoquinone oxidoreductase, chain 3"/>
    <property type="match status" value="1"/>
</dbReference>
<keyword evidence="9" id="KW-0520">NAD</keyword>
<evidence type="ECO:0000256" key="3">
    <source>
        <dbReference type="ARBA" id="ARBA00021007"/>
    </source>
</evidence>
<feature type="transmembrane region" description="Helical" evidence="9">
    <location>
        <begin position="46"/>
        <end position="65"/>
    </location>
</feature>
<evidence type="ECO:0000313" key="10">
    <source>
        <dbReference type="EMBL" id="QEG58634.1"/>
    </source>
</evidence>
<keyword evidence="4 9" id="KW-0813">Transport</keyword>
<dbReference type="InterPro" id="IPR038430">
    <property type="entry name" value="NDAH_ubi_oxred_su3_sf"/>
</dbReference>
<dbReference type="GO" id="GO:0008137">
    <property type="term" value="F:NADH dehydrogenase (ubiquinone) activity"/>
    <property type="evidence" value="ECO:0007669"/>
    <property type="project" value="UniProtKB-UniRule"/>
</dbReference>
<dbReference type="RefSeq" id="YP_009691854.1">
    <property type="nucleotide sequence ID" value="NC_044696.1"/>
</dbReference>
<organism evidence="10">
    <name type="scientific">Cyclosa japonica</name>
    <dbReference type="NCBI Taxonomy" id="1112403"/>
    <lineage>
        <taxon>Eukaryota</taxon>
        <taxon>Metazoa</taxon>
        <taxon>Ecdysozoa</taxon>
        <taxon>Arthropoda</taxon>
        <taxon>Chelicerata</taxon>
        <taxon>Arachnida</taxon>
        <taxon>Araneae</taxon>
        <taxon>Araneomorphae</taxon>
        <taxon>Entelegynae</taxon>
        <taxon>Araneoidea</taxon>
        <taxon>Araneidae</taxon>
        <taxon>Cyclosa</taxon>
    </lineage>
</organism>
<dbReference type="EMBL" id="MK512575">
    <property type="protein sequence ID" value="QEG58634.1"/>
    <property type="molecule type" value="Genomic_DNA"/>
</dbReference>
<geneLocation type="mitochondrion" evidence="10"/>
<keyword evidence="5 9" id="KW-0812">Transmembrane</keyword>
<dbReference type="GO" id="GO:0030964">
    <property type="term" value="C:NADH dehydrogenase complex"/>
    <property type="evidence" value="ECO:0007669"/>
    <property type="project" value="TreeGrafter"/>
</dbReference>
<keyword evidence="9" id="KW-0679">Respiratory chain</keyword>
<evidence type="ECO:0000256" key="7">
    <source>
        <dbReference type="ARBA" id="ARBA00023136"/>
    </source>
</evidence>
<dbReference type="EC" id="7.1.1.2" evidence="9"/>
<keyword evidence="9" id="KW-0830">Ubiquinone</keyword>
<dbReference type="GeneID" id="41796616"/>
<reference evidence="10" key="1">
    <citation type="submission" date="2019-02" db="EMBL/GenBank/DDBJ databases">
        <title>The complete mitochondrial genome of Cyclosa japonica.</title>
        <authorList>
            <person name="Yang W.-J."/>
            <person name="Xu K.-K."/>
            <person name="Yang D.-X."/>
            <person name="Li C."/>
        </authorList>
    </citation>
    <scope>NUCLEOTIDE SEQUENCE</scope>
</reference>
<dbReference type="PANTHER" id="PTHR11058">
    <property type="entry name" value="NADH-UBIQUINONE OXIDOREDUCTASE CHAIN 3"/>
    <property type="match status" value="1"/>
</dbReference>
<protein>
    <recommendedName>
        <fullName evidence="3 9">NADH-ubiquinone oxidoreductase chain 3</fullName>
        <ecNumber evidence="9">7.1.1.2</ecNumber>
    </recommendedName>
</protein>
<dbReference type="PANTHER" id="PTHR11058:SF9">
    <property type="entry name" value="NADH-UBIQUINONE OXIDOREDUCTASE CHAIN 3"/>
    <property type="match status" value="1"/>
</dbReference>
<comment type="similarity">
    <text evidence="2 9">Belongs to the complex I subunit 3 family.</text>
</comment>
<gene>
    <name evidence="10" type="primary">ND3</name>
</gene>
<evidence type="ECO:0000256" key="6">
    <source>
        <dbReference type="ARBA" id="ARBA00022989"/>
    </source>
</evidence>
<feature type="transmembrane region" description="Helical" evidence="9">
    <location>
        <begin position="77"/>
        <end position="101"/>
    </location>
</feature>
<evidence type="ECO:0000256" key="1">
    <source>
        <dbReference type="ARBA" id="ARBA00004370"/>
    </source>
</evidence>
<dbReference type="Pfam" id="PF00507">
    <property type="entry name" value="Oxidored_q4"/>
    <property type="match status" value="1"/>
</dbReference>
<keyword evidence="9 10" id="KW-0496">Mitochondrion</keyword>
<dbReference type="InterPro" id="IPR000440">
    <property type="entry name" value="NADH_UbQ/plastoQ_OxRdtase_su3"/>
</dbReference>
<name>A0A5B9RFK8_9ARAC</name>
<sequence length="117" mass="13898">MYLNLLFVTLILVIAVSVLFFYISYKKLLDFESSSSYECGFNLISMARMFFSFRFFLISILFLIFDVEIVLMLPIPYLISSVWISMTMYFFVFVLITGLIYEFYYGSLDWMNFISKA</sequence>
<keyword evidence="6 9" id="KW-1133">Transmembrane helix</keyword>
<comment type="subcellular location">
    <subcellularLocation>
        <location evidence="1">Membrane</location>
    </subcellularLocation>
    <subcellularLocation>
        <location evidence="9">Mitochondrion membrane</location>
        <topology evidence="9">Multi-pass membrane protein</topology>
    </subcellularLocation>
</comment>
<evidence type="ECO:0000256" key="4">
    <source>
        <dbReference type="ARBA" id="ARBA00022448"/>
    </source>
</evidence>
<keyword evidence="7 9" id="KW-0472">Membrane</keyword>
<proteinExistence type="inferred from homology"/>
<evidence type="ECO:0000256" key="2">
    <source>
        <dbReference type="ARBA" id="ARBA00008472"/>
    </source>
</evidence>
<evidence type="ECO:0000256" key="5">
    <source>
        <dbReference type="ARBA" id="ARBA00022692"/>
    </source>
</evidence>
<keyword evidence="9" id="KW-1278">Translocase</keyword>
<keyword evidence="9" id="KW-0249">Electron transport</keyword>
<dbReference type="GO" id="GO:0031966">
    <property type="term" value="C:mitochondrial membrane"/>
    <property type="evidence" value="ECO:0007669"/>
    <property type="project" value="UniProtKB-SubCell"/>
</dbReference>
<evidence type="ECO:0000256" key="8">
    <source>
        <dbReference type="ARBA" id="ARBA00049551"/>
    </source>
</evidence>